<dbReference type="GO" id="GO:0005524">
    <property type="term" value="F:ATP binding"/>
    <property type="evidence" value="ECO:0007669"/>
    <property type="project" value="UniProtKB-KW"/>
</dbReference>
<evidence type="ECO:0000313" key="5">
    <source>
        <dbReference type="EMBL" id="MBB5043255.1"/>
    </source>
</evidence>
<evidence type="ECO:0000256" key="3">
    <source>
        <dbReference type="SAM" id="MobiDB-lite"/>
    </source>
</evidence>
<evidence type="ECO:0000313" key="6">
    <source>
        <dbReference type="Proteomes" id="UP000535406"/>
    </source>
</evidence>
<evidence type="ECO:0000259" key="4">
    <source>
        <dbReference type="PROSITE" id="PS51459"/>
    </source>
</evidence>
<dbReference type="InterPro" id="IPR003812">
    <property type="entry name" value="Fido"/>
</dbReference>
<dbReference type="InterPro" id="IPR036597">
    <property type="entry name" value="Fido-like_dom_sf"/>
</dbReference>
<gene>
    <name evidence="5" type="ORF">HNQ66_002659</name>
</gene>
<dbReference type="RefSeq" id="WP_184144631.1">
    <property type="nucleotide sequence ID" value="NZ_JACHIK010000008.1"/>
</dbReference>
<name>A0A7W7YVP6_9HYPH</name>
<dbReference type="PANTHER" id="PTHR13504:SF38">
    <property type="entry name" value="FIDO DOMAIN-CONTAINING PROTEIN"/>
    <property type="match status" value="1"/>
</dbReference>
<reference evidence="5 6" key="1">
    <citation type="submission" date="2020-08" db="EMBL/GenBank/DDBJ databases">
        <title>Genomic Encyclopedia of Type Strains, Phase IV (KMG-IV): sequencing the most valuable type-strain genomes for metagenomic binning, comparative biology and taxonomic classification.</title>
        <authorList>
            <person name="Goeker M."/>
        </authorList>
    </citation>
    <scope>NUCLEOTIDE SEQUENCE [LARGE SCALE GENOMIC DNA]</scope>
    <source>
        <strain evidence="5 6">DSM 21319</strain>
    </source>
</reference>
<sequence>MSEEERRHSVASDAHLIQDEQLRAEAEARNGLLQFDRACSMIVEAIERGKSWKLRPSTILTLHRAALEGISSYAGNFRPSSVAISGSEHKPVEAHLVPELIEDLCDYVNEHWEDKTAVHLASYVMWRLNWIHPFSDGNGRTSRMVSYLVLSVRLGMLLPGRDTIPDQIVDNRQPYFDALEAADRALMKGEINLAKMEELIESMLAKQLMGVMESATGKHFSSHDEDADLNVERDGN</sequence>
<dbReference type="SUPFAM" id="SSF140931">
    <property type="entry name" value="Fic-like"/>
    <property type="match status" value="1"/>
</dbReference>
<protein>
    <submittedName>
        <fullName evidence="5">Fic family protein</fullName>
    </submittedName>
</protein>
<feature type="region of interest" description="Disordered" evidence="3">
    <location>
        <begin position="217"/>
        <end position="236"/>
    </location>
</feature>
<keyword evidence="2" id="KW-0067">ATP-binding</keyword>
<dbReference type="AlphaFoldDB" id="A0A7W7YVP6"/>
<feature type="active site" evidence="1">
    <location>
        <position position="132"/>
    </location>
</feature>
<dbReference type="Proteomes" id="UP000535406">
    <property type="component" value="Unassembled WGS sequence"/>
</dbReference>
<dbReference type="Pfam" id="PF02661">
    <property type="entry name" value="Fic"/>
    <property type="match status" value="1"/>
</dbReference>
<feature type="binding site" evidence="2">
    <location>
        <begin position="136"/>
        <end position="143"/>
    </location>
    <ligand>
        <name>ATP</name>
        <dbReference type="ChEBI" id="CHEBI:30616"/>
    </ligand>
</feature>
<dbReference type="EMBL" id="JACHIK010000008">
    <property type="protein sequence ID" value="MBB5043255.1"/>
    <property type="molecule type" value="Genomic_DNA"/>
</dbReference>
<dbReference type="PANTHER" id="PTHR13504">
    <property type="entry name" value="FIDO DOMAIN-CONTAINING PROTEIN DDB_G0283145"/>
    <property type="match status" value="1"/>
</dbReference>
<proteinExistence type="predicted"/>
<feature type="domain" description="Fido" evidence="4">
    <location>
        <begin position="54"/>
        <end position="202"/>
    </location>
</feature>
<dbReference type="InterPro" id="IPR040198">
    <property type="entry name" value="Fido_containing"/>
</dbReference>
<organism evidence="5 6">
    <name type="scientific">Shinella fusca</name>
    <dbReference type="NCBI Taxonomy" id="544480"/>
    <lineage>
        <taxon>Bacteria</taxon>
        <taxon>Pseudomonadati</taxon>
        <taxon>Pseudomonadota</taxon>
        <taxon>Alphaproteobacteria</taxon>
        <taxon>Hyphomicrobiales</taxon>
        <taxon>Rhizobiaceae</taxon>
        <taxon>Shinella</taxon>
    </lineage>
</organism>
<keyword evidence="6" id="KW-1185">Reference proteome</keyword>
<accession>A0A7W7YVP6</accession>
<evidence type="ECO:0000256" key="1">
    <source>
        <dbReference type="PIRSR" id="PIRSR640198-1"/>
    </source>
</evidence>
<comment type="caution">
    <text evidence="5">The sequence shown here is derived from an EMBL/GenBank/DDBJ whole genome shotgun (WGS) entry which is preliminary data.</text>
</comment>
<dbReference type="Gene3D" id="1.10.3290.10">
    <property type="entry name" value="Fido-like domain"/>
    <property type="match status" value="1"/>
</dbReference>
<dbReference type="PROSITE" id="PS51459">
    <property type="entry name" value="FIDO"/>
    <property type="match status" value="1"/>
</dbReference>
<evidence type="ECO:0000256" key="2">
    <source>
        <dbReference type="PIRSR" id="PIRSR640198-2"/>
    </source>
</evidence>
<keyword evidence="2" id="KW-0547">Nucleotide-binding</keyword>